<evidence type="ECO:0000256" key="3">
    <source>
        <dbReference type="ARBA" id="ARBA00022723"/>
    </source>
</evidence>
<keyword evidence="10 13" id="KW-0456">Lyase</keyword>
<keyword evidence="3" id="KW-0479">Metal-binding</keyword>
<dbReference type="PANTHER" id="PTHR43286:SF1">
    <property type="entry name" value="ENDONUCLEASE III-LIKE PROTEIN 1"/>
    <property type="match status" value="1"/>
</dbReference>
<feature type="domain" description="HhH-GPD" evidence="15">
    <location>
        <begin position="127"/>
        <end position="275"/>
    </location>
</feature>
<dbReference type="CDD" id="cd00056">
    <property type="entry name" value="ENDO3c"/>
    <property type="match status" value="1"/>
</dbReference>
<dbReference type="EC" id="3.2.2.-" evidence="13"/>
<dbReference type="InterPro" id="IPR003265">
    <property type="entry name" value="HhH-GPD_domain"/>
</dbReference>
<dbReference type="PANTHER" id="PTHR43286">
    <property type="entry name" value="ENDONUCLEASE III-LIKE PROTEIN 1"/>
    <property type="match status" value="1"/>
</dbReference>
<protein>
    <recommendedName>
        <fullName evidence="13">Endonuclease III homolog</fullName>
        <ecNumber evidence="13">3.2.2.-</ecNumber>
        <ecNumber evidence="13">4.2.99.18</ecNumber>
    </recommendedName>
    <alternativeName>
        <fullName evidence="13">Bifunctional DNA N-glycosylase/DNA-(apurinic or apyrimidinic site) lyase</fullName>
        <shortName evidence="13">DNA glycosylase/AP lyase</shortName>
    </alternativeName>
</protein>
<keyword evidence="17" id="KW-1185">Reference proteome</keyword>
<dbReference type="Gene3D" id="1.10.340.30">
    <property type="entry name" value="Hypothetical protein, domain 2"/>
    <property type="match status" value="1"/>
</dbReference>
<gene>
    <name evidence="13" type="primary">NTH1</name>
    <name evidence="16" type="ORF">Zmor_022299</name>
</gene>
<dbReference type="Proteomes" id="UP001168821">
    <property type="component" value="Unassembled WGS sequence"/>
</dbReference>
<comment type="caution">
    <text evidence="13">Lacks conserved residue(s) required for the propagation of feature annotation.</text>
</comment>
<dbReference type="InterPro" id="IPR023170">
    <property type="entry name" value="HhH_base_excis_C"/>
</dbReference>
<dbReference type="InterPro" id="IPR011257">
    <property type="entry name" value="DNA_glycosylase"/>
</dbReference>
<dbReference type="GO" id="GO:0140078">
    <property type="term" value="F:class I DNA-(apurinic or apyrimidinic site) endonuclease activity"/>
    <property type="evidence" value="ECO:0007669"/>
    <property type="project" value="UniProtKB-EC"/>
</dbReference>
<evidence type="ECO:0000256" key="2">
    <source>
        <dbReference type="ARBA" id="ARBA00022485"/>
    </source>
</evidence>
<evidence type="ECO:0000259" key="15">
    <source>
        <dbReference type="SMART" id="SM00478"/>
    </source>
</evidence>
<comment type="catalytic activity">
    <reaction evidence="12 13">
        <text>2'-deoxyribonucleotide-(2'-deoxyribose 5'-phosphate)-2'-deoxyribonucleotide-DNA = a 3'-end 2'-deoxyribonucleotide-(2,3-dehydro-2,3-deoxyribose 5'-phosphate)-DNA + a 5'-end 5'-phospho-2'-deoxyribonucleoside-DNA + H(+)</text>
        <dbReference type="Rhea" id="RHEA:66592"/>
        <dbReference type="Rhea" id="RHEA-COMP:13180"/>
        <dbReference type="Rhea" id="RHEA-COMP:16897"/>
        <dbReference type="Rhea" id="RHEA-COMP:17067"/>
        <dbReference type="ChEBI" id="CHEBI:15378"/>
        <dbReference type="ChEBI" id="CHEBI:136412"/>
        <dbReference type="ChEBI" id="CHEBI:157695"/>
        <dbReference type="ChEBI" id="CHEBI:167181"/>
        <dbReference type="EC" id="4.2.99.18"/>
    </reaction>
</comment>
<evidence type="ECO:0000256" key="6">
    <source>
        <dbReference type="ARBA" id="ARBA00022946"/>
    </source>
</evidence>
<dbReference type="EMBL" id="JALNTZ010000007">
    <property type="protein sequence ID" value="KAJ3644577.1"/>
    <property type="molecule type" value="Genomic_DNA"/>
</dbReference>
<dbReference type="FunFam" id="1.10.1670.10:FF:000003">
    <property type="entry name" value="Endonuclease III homolog"/>
    <property type="match status" value="1"/>
</dbReference>
<keyword evidence="2" id="KW-0004">4Fe-4S</keyword>
<dbReference type="FunFam" id="1.10.340.30:FF:000005">
    <property type="entry name" value="Endonuclease III-like protein 1"/>
    <property type="match status" value="1"/>
</dbReference>
<keyword evidence="8" id="KW-0411">Iron-sulfur</keyword>
<dbReference type="HAMAP" id="MF_03183">
    <property type="entry name" value="Endonuclease_III_Nth"/>
    <property type="match status" value="1"/>
</dbReference>
<evidence type="ECO:0000256" key="12">
    <source>
        <dbReference type="ARBA" id="ARBA00044632"/>
    </source>
</evidence>
<dbReference type="GO" id="GO:0005634">
    <property type="term" value="C:nucleus"/>
    <property type="evidence" value="ECO:0007669"/>
    <property type="project" value="UniProtKB-SubCell"/>
</dbReference>
<evidence type="ECO:0000256" key="4">
    <source>
        <dbReference type="ARBA" id="ARBA00022763"/>
    </source>
</evidence>
<keyword evidence="7" id="KW-0408">Iron</keyword>
<dbReference type="InterPro" id="IPR004036">
    <property type="entry name" value="Endonuclease-III-like_CS2"/>
</dbReference>
<keyword evidence="9 13" id="KW-0234">DNA repair</keyword>
<dbReference type="GO" id="GO:0051539">
    <property type="term" value="F:4 iron, 4 sulfur cluster binding"/>
    <property type="evidence" value="ECO:0007669"/>
    <property type="project" value="UniProtKB-KW"/>
</dbReference>
<accession>A0AA38HYF3</accession>
<sequence length="307" mass="34330">MKRTNKEKPPPTDRTTRSKRVVDQSEVSNVEDSGGAPGAPSNTSKVTRKGRNAKREHVTVESEPETPVVKSVKKKNPPKDWEQVLANLREMRKDSDAPVDSMGCDKCQDETASPEVIRYQALLSLMLSSQTKDQVTHAAMLKLQQHGCTVDNILETSDQQLGELIYPVSFWRNKVKFIKKTTEMLKNEWSGDIPNTVEDLCKLPGVGPKMAHLCMKTAWGVVTGIGVDTHVHRIANRLGWVKSKSPEDTRKELEDWLPKEHWSEVNHLLVGFGQQICQPVKPQCAACLNNTLCPFGVTTMKKSNANH</sequence>
<keyword evidence="13" id="KW-0496">Mitochondrion</keyword>
<keyword evidence="6" id="KW-0809">Transit peptide</keyword>
<dbReference type="InterPro" id="IPR030841">
    <property type="entry name" value="NTH1"/>
</dbReference>
<dbReference type="GO" id="GO:0003677">
    <property type="term" value="F:DNA binding"/>
    <property type="evidence" value="ECO:0007669"/>
    <property type="project" value="UniProtKB-UniRule"/>
</dbReference>
<comment type="subcellular location">
    <subcellularLocation>
        <location evidence="13">Nucleus</location>
    </subcellularLocation>
    <subcellularLocation>
        <location evidence="13">Mitochondrion</location>
    </subcellularLocation>
</comment>
<evidence type="ECO:0000256" key="13">
    <source>
        <dbReference type="HAMAP-Rule" id="MF_03183"/>
    </source>
</evidence>
<reference evidence="16" key="1">
    <citation type="journal article" date="2023" name="G3 (Bethesda)">
        <title>Whole genome assemblies of Zophobas morio and Tenebrio molitor.</title>
        <authorList>
            <person name="Kaur S."/>
            <person name="Stinson S.A."/>
            <person name="diCenzo G.C."/>
        </authorList>
    </citation>
    <scope>NUCLEOTIDE SEQUENCE</scope>
    <source>
        <strain evidence="16">QUZm001</strain>
    </source>
</reference>
<comment type="similarity">
    <text evidence="1 13">Belongs to the Nth/MutY family.</text>
</comment>
<evidence type="ECO:0000256" key="7">
    <source>
        <dbReference type="ARBA" id="ARBA00023004"/>
    </source>
</evidence>
<dbReference type="SUPFAM" id="SSF48150">
    <property type="entry name" value="DNA-glycosylase"/>
    <property type="match status" value="1"/>
</dbReference>
<comment type="function">
    <text evidence="13">Bifunctional DNA N-glycosylase with associated apurinic/apyrimidinic (AP) lyase function that catalyzes the first step in base excision repair (BER), the primary repair pathway for the repair of oxidative DNA damage. The DNA N-glycosylase activity releases the damaged DNA base from DNA by cleaving the N-glycosidic bond, leaving an AP site. The AP lyase activity cleaves the phosphodiester bond 3' to the AP site by a beta-elimination. Primarily recognizes and repairs oxidative base damage of pyrimidines.</text>
</comment>
<dbReference type="GO" id="GO:0006289">
    <property type="term" value="P:nucleotide-excision repair"/>
    <property type="evidence" value="ECO:0007669"/>
    <property type="project" value="TreeGrafter"/>
</dbReference>
<evidence type="ECO:0000313" key="16">
    <source>
        <dbReference type="EMBL" id="KAJ3644577.1"/>
    </source>
</evidence>
<evidence type="ECO:0000256" key="10">
    <source>
        <dbReference type="ARBA" id="ARBA00023239"/>
    </source>
</evidence>
<feature type="compositionally biased region" description="Basic and acidic residues" evidence="14">
    <location>
        <begin position="1"/>
        <end position="23"/>
    </location>
</feature>
<dbReference type="EC" id="4.2.99.18" evidence="13"/>
<dbReference type="PROSITE" id="PS01155">
    <property type="entry name" value="ENDONUCLEASE_III_2"/>
    <property type="match status" value="1"/>
</dbReference>
<evidence type="ECO:0000256" key="5">
    <source>
        <dbReference type="ARBA" id="ARBA00022801"/>
    </source>
</evidence>
<dbReference type="GO" id="GO:0000703">
    <property type="term" value="F:oxidized pyrimidine nucleobase lesion DNA N-glycosylase activity"/>
    <property type="evidence" value="ECO:0007669"/>
    <property type="project" value="UniProtKB-UniRule"/>
</dbReference>
<keyword evidence="13" id="KW-0539">Nucleus</keyword>
<evidence type="ECO:0000256" key="14">
    <source>
        <dbReference type="SAM" id="MobiDB-lite"/>
    </source>
</evidence>
<name>A0AA38HYF3_9CUCU</name>
<comment type="caution">
    <text evidence="16">The sequence shown here is derived from an EMBL/GenBank/DDBJ whole genome shotgun (WGS) entry which is preliminary data.</text>
</comment>
<evidence type="ECO:0000256" key="11">
    <source>
        <dbReference type="ARBA" id="ARBA00023295"/>
    </source>
</evidence>
<dbReference type="Gene3D" id="1.10.1670.10">
    <property type="entry name" value="Helix-hairpin-Helix base-excision DNA repair enzymes (C-terminal)"/>
    <property type="match status" value="1"/>
</dbReference>
<evidence type="ECO:0000256" key="8">
    <source>
        <dbReference type="ARBA" id="ARBA00023014"/>
    </source>
</evidence>
<dbReference type="SMART" id="SM00478">
    <property type="entry name" value="ENDO3c"/>
    <property type="match status" value="1"/>
</dbReference>
<dbReference type="AlphaFoldDB" id="A0AA38HYF3"/>
<proteinExistence type="inferred from homology"/>
<dbReference type="Pfam" id="PF00730">
    <property type="entry name" value="HhH-GPD"/>
    <property type="match status" value="1"/>
</dbReference>
<keyword evidence="4 13" id="KW-0227">DNA damage</keyword>
<evidence type="ECO:0000256" key="1">
    <source>
        <dbReference type="ARBA" id="ARBA00008343"/>
    </source>
</evidence>
<organism evidence="16 17">
    <name type="scientific">Zophobas morio</name>
    <dbReference type="NCBI Taxonomy" id="2755281"/>
    <lineage>
        <taxon>Eukaryota</taxon>
        <taxon>Metazoa</taxon>
        <taxon>Ecdysozoa</taxon>
        <taxon>Arthropoda</taxon>
        <taxon>Hexapoda</taxon>
        <taxon>Insecta</taxon>
        <taxon>Pterygota</taxon>
        <taxon>Neoptera</taxon>
        <taxon>Endopterygota</taxon>
        <taxon>Coleoptera</taxon>
        <taxon>Polyphaga</taxon>
        <taxon>Cucujiformia</taxon>
        <taxon>Tenebrionidae</taxon>
        <taxon>Zophobas</taxon>
    </lineage>
</organism>
<dbReference type="GO" id="GO:0046872">
    <property type="term" value="F:metal ion binding"/>
    <property type="evidence" value="ECO:0007669"/>
    <property type="project" value="UniProtKB-KW"/>
</dbReference>
<keyword evidence="5 13" id="KW-0378">Hydrolase</keyword>
<feature type="region of interest" description="Disordered" evidence="14">
    <location>
        <begin position="1"/>
        <end position="79"/>
    </location>
</feature>
<dbReference type="GO" id="GO:0005739">
    <property type="term" value="C:mitochondrion"/>
    <property type="evidence" value="ECO:0007669"/>
    <property type="project" value="UniProtKB-SubCell"/>
</dbReference>
<dbReference type="InterPro" id="IPR000445">
    <property type="entry name" value="HhH_motif"/>
</dbReference>
<keyword evidence="11 13" id="KW-0326">Glycosidase</keyword>
<dbReference type="Pfam" id="PF00633">
    <property type="entry name" value="HHH"/>
    <property type="match status" value="1"/>
</dbReference>
<evidence type="ECO:0000313" key="17">
    <source>
        <dbReference type="Proteomes" id="UP001168821"/>
    </source>
</evidence>
<dbReference type="GO" id="GO:0006285">
    <property type="term" value="P:base-excision repair, AP site formation"/>
    <property type="evidence" value="ECO:0007669"/>
    <property type="project" value="UniProtKB-UniRule"/>
</dbReference>
<evidence type="ECO:0000256" key="9">
    <source>
        <dbReference type="ARBA" id="ARBA00023204"/>
    </source>
</evidence>